<dbReference type="RefSeq" id="WP_317082771.1">
    <property type="nucleotide sequence ID" value="NZ_CP136594.1"/>
</dbReference>
<evidence type="ECO:0000313" key="1">
    <source>
        <dbReference type="EMBL" id="WOE75669.1"/>
    </source>
</evidence>
<keyword evidence="2" id="KW-1185">Reference proteome</keyword>
<protein>
    <submittedName>
        <fullName evidence="1">GxxExxY protein</fullName>
    </submittedName>
</protein>
<name>A0AA97F791_9SPHN</name>
<reference evidence="1 2" key="1">
    <citation type="submission" date="2023-10" db="EMBL/GenBank/DDBJ databases">
        <title>Complete genome sequence of a Sphingomonadaceae bacterium.</title>
        <authorList>
            <person name="Yan C."/>
        </authorList>
    </citation>
    <scope>NUCLEOTIDE SEQUENCE [LARGE SCALE GENOMIC DNA]</scope>
    <source>
        <strain evidence="1 2">SCSIO 66989</strain>
    </source>
</reference>
<dbReference type="KEGG" id="acoa:RB602_02840"/>
<proteinExistence type="predicted"/>
<dbReference type="EMBL" id="CP136594">
    <property type="protein sequence ID" value="WOE75669.1"/>
    <property type="molecule type" value="Genomic_DNA"/>
</dbReference>
<dbReference type="NCBIfam" id="TIGR04256">
    <property type="entry name" value="GxxExxY"/>
    <property type="match status" value="1"/>
</dbReference>
<dbReference type="AlphaFoldDB" id="A0AA97F791"/>
<dbReference type="Proteomes" id="UP001302429">
    <property type="component" value="Chromosome"/>
</dbReference>
<dbReference type="InterPro" id="IPR026350">
    <property type="entry name" value="GxxExxY"/>
</dbReference>
<gene>
    <name evidence="1" type="ORF">RB602_02840</name>
</gene>
<dbReference type="Pfam" id="PF13366">
    <property type="entry name" value="PDDEXK_3"/>
    <property type="match status" value="1"/>
</dbReference>
<organism evidence="1 2">
    <name type="scientific">Alterisphingorhabdus coralli</name>
    <dbReference type="NCBI Taxonomy" id="3071408"/>
    <lineage>
        <taxon>Bacteria</taxon>
        <taxon>Pseudomonadati</taxon>
        <taxon>Pseudomonadota</taxon>
        <taxon>Alphaproteobacteria</taxon>
        <taxon>Sphingomonadales</taxon>
        <taxon>Sphingomonadaceae</taxon>
        <taxon>Alterisphingorhabdus (ex Yan et al. 2024)</taxon>
    </lineage>
</organism>
<accession>A0AA97F791</accession>
<evidence type="ECO:0000313" key="2">
    <source>
        <dbReference type="Proteomes" id="UP001302429"/>
    </source>
</evidence>
<sequence>MMRQRDEQLEELVTQVLDCAFDIHKRLGPGLLESVYESILADKLSRIGHKIDRQKPVKVIFDGVEADNGFRADLIINDLLLIELKSVEQLLPVHSKQTLTYIRLLNMKLGLLINFGAPTFREGIKRVANNYQGFVS</sequence>